<dbReference type="InterPro" id="IPR006741">
    <property type="entry name" value="AgrB"/>
</dbReference>
<feature type="transmembrane region" description="Helical" evidence="8">
    <location>
        <begin position="82"/>
        <end position="99"/>
    </location>
</feature>
<accession>A0ABW4D9T8</accession>
<dbReference type="Pfam" id="PF04647">
    <property type="entry name" value="AgrB"/>
    <property type="match status" value="1"/>
</dbReference>
<keyword evidence="1" id="KW-1003">Cell membrane</keyword>
<proteinExistence type="predicted"/>
<organism evidence="9 10">
    <name type="scientific">Paenibacillus farraposensis</name>
    <dbReference type="NCBI Taxonomy" id="2807095"/>
    <lineage>
        <taxon>Bacteria</taxon>
        <taxon>Bacillati</taxon>
        <taxon>Bacillota</taxon>
        <taxon>Bacilli</taxon>
        <taxon>Bacillales</taxon>
        <taxon>Paenibacillaceae</taxon>
        <taxon>Paenibacillus</taxon>
    </lineage>
</organism>
<evidence type="ECO:0000256" key="4">
    <source>
        <dbReference type="ARBA" id="ARBA00022692"/>
    </source>
</evidence>
<evidence type="ECO:0000313" key="9">
    <source>
        <dbReference type="EMBL" id="MFD1460444.1"/>
    </source>
</evidence>
<feature type="transmembrane region" description="Helical" evidence="8">
    <location>
        <begin position="38"/>
        <end position="70"/>
    </location>
</feature>
<keyword evidence="7 8" id="KW-0472">Membrane</keyword>
<evidence type="ECO:0000256" key="8">
    <source>
        <dbReference type="SAM" id="Phobius"/>
    </source>
</evidence>
<comment type="caution">
    <text evidence="9">The sequence shown here is derived from an EMBL/GenBank/DDBJ whole genome shotgun (WGS) entry which is preliminary data.</text>
</comment>
<evidence type="ECO:0000256" key="2">
    <source>
        <dbReference type="ARBA" id="ARBA00022654"/>
    </source>
</evidence>
<dbReference type="RefSeq" id="WP_322098768.1">
    <property type="nucleotide sequence ID" value="NZ_JAFFQR010000112.1"/>
</dbReference>
<feature type="transmembrane region" description="Helical" evidence="8">
    <location>
        <begin position="142"/>
        <end position="165"/>
    </location>
</feature>
<evidence type="ECO:0000256" key="6">
    <source>
        <dbReference type="ARBA" id="ARBA00022989"/>
    </source>
</evidence>
<dbReference type="Proteomes" id="UP001597340">
    <property type="component" value="Unassembled WGS sequence"/>
</dbReference>
<evidence type="ECO:0000256" key="5">
    <source>
        <dbReference type="ARBA" id="ARBA00022801"/>
    </source>
</evidence>
<name>A0ABW4D9T8_9BACL</name>
<evidence type="ECO:0000256" key="1">
    <source>
        <dbReference type="ARBA" id="ARBA00022475"/>
    </source>
</evidence>
<evidence type="ECO:0000256" key="7">
    <source>
        <dbReference type="ARBA" id="ARBA00023136"/>
    </source>
</evidence>
<keyword evidence="4 8" id="KW-0812">Transmembrane</keyword>
<protein>
    <submittedName>
        <fullName evidence="9">Accessory gene regulator B family protein</fullName>
    </submittedName>
</protein>
<keyword evidence="5" id="KW-0378">Hydrolase</keyword>
<dbReference type="SMART" id="SM00793">
    <property type="entry name" value="AgrB"/>
    <property type="match status" value="1"/>
</dbReference>
<dbReference type="EMBL" id="JBHTNZ010000002">
    <property type="protein sequence ID" value="MFD1460444.1"/>
    <property type="molecule type" value="Genomic_DNA"/>
</dbReference>
<gene>
    <name evidence="9" type="ORF">ACFQ5D_03080</name>
</gene>
<evidence type="ECO:0000313" key="10">
    <source>
        <dbReference type="Proteomes" id="UP001597340"/>
    </source>
</evidence>
<sequence>MLKMLWMLSRHIANEIKKTDPYGPGSAEVLTYAIAIKLNWYLCLILTGLLGFILGHFFEALLAIIAFAALRRFSGGVHLKSLMVCAILCAVVFAALPLIPVNKEFTIMLTALSGVIILWKAPKFFEEVNPSCFDPYLKWISLAIIIVNFLILSPVIALSFMLQAITLLPQGGE</sequence>
<keyword evidence="6 8" id="KW-1133">Transmembrane helix</keyword>
<reference evidence="10" key="1">
    <citation type="journal article" date="2019" name="Int. J. Syst. Evol. Microbiol.">
        <title>The Global Catalogue of Microorganisms (GCM) 10K type strain sequencing project: providing services to taxonomists for standard genome sequencing and annotation.</title>
        <authorList>
            <consortium name="The Broad Institute Genomics Platform"/>
            <consortium name="The Broad Institute Genome Sequencing Center for Infectious Disease"/>
            <person name="Wu L."/>
            <person name="Ma J."/>
        </authorList>
    </citation>
    <scope>NUCLEOTIDE SEQUENCE [LARGE SCALE GENOMIC DNA]</scope>
    <source>
        <strain evidence="10">CCM 9147</strain>
    </source>
</reference>
<keyword evidence="2" id="KW-0673">Quorum sensing</keyword>
<evidence type="ECO:0000256" key="3">
    <source>
        <dbReference type="ARBA" id="ARBA00022670"/>
    </source>
</evidence>
<keyword evidence="10" id="KW-1185">Reference proteome</keyword>
<keyword evidence="3" id="KW-0645">Protease</keyword>